<feature type="region of interest" description="Disordered" evidence="2">
    <location>
        <begin position="77"/>
        <end position="99"/>
    </location>
</feature>
<dbReference type="EMBL" id="JAFFQI010000197">
    <property type="protein sequence ID" value="MCD0267756.1"/>
    <property type="molecule type" value="Genomic_DNA"/>
</dbReference>
<comment type="function">
    <text evidence="1">Could be involved in insertion of integral membrane proteins into the membrane.</text>
</comment>
<reference evidence="3" key="1">
    <citation type="submission" date="2021-02" db="EMBL/GenBank/DDBJ databases">
        <title>Copper resistance gene diversity in local Xanthomonas species at agrochemical polluted sites in Trinidad, Trinidad and Tobago.</title>
        <authorList>
            <person name="Ramnarine S.D.B.J."/>
            <person name="Ramsubhag A."/>
            <person name="Jayaraman J."/>
        </authorList>
    </citation>
    <scope>NUCLEOTIDE SEQUENCE</scope>
    <source>
        <strain evidence="3">CaNP6A</strain>
    </source>
</reference>
<accession>A0ABS8NY29</accession>
<keyword evidence="1" id="KW-0472">Membrane</keyword>
<dbReference type="PANTHER" id="PTHR33383">
    <property type="entry name" value="MEMBRANE PROTEIN INSERTION EFFICIENCY FACTOR-RELATED"/>
    <property type="match status" value="1"/>
</dbReference>
<keyword evidence="4" id="KW-1185">Reference proteome</keyword>
<dbReference type="Proteomes" id="UP001430396">
    <property type="component" value="Unassembled WGS sequence"/>
</dbReference>
<evidence type="ECO:0000256" key="1">
    <source>
        <dbReference type="HAMAP-Rule" id="MF_00386"/>
    </source>
</evidence>
<dbReference type="NCBIfam" id="TIGR00278">
    <property type="entry name" value="membrane protein insertion efficiency factor YidD"/>
    <property type="match status" value="1"/>
</dbReference>
<evidence type="ECO:0000256" key="2">
    <source>
        <dbReference type="SAM" id="MobiDB-lite"/>
    </source>
</evidence>
<comment type="similarity">
    <text evidence="1">Belongs to the UPF0161 family.</text>
</comment>
<proteinExistence type="inferred from homology"/>
<name>A0ABS8NY29_9XANT</name>
<comment type="subcellular location">
    <subcellularLocation>
        <location evidence="1">Cell membrane</location>
        <topology evidence="1">Peripheral membrane protein</topology>
        <orientation evidence="1">Cytoplasmic side</orientation>
    </subcellularLocation>
</comment>
<dbReference type="PANTHER" id="PTHR33383:SF1">
    <property type="entry name" value="MEMBRANE PROTEIN INSERTION EFFICIENCY FACTOR-RELATED"/>
    <property type="match status" value="1"/>
</dbReference>
<organism evidence="3 4">
    <name type="scientific">Xanthomonas melonis</name>
    <dbReference type="NCBI Taxonomy" id="56456"/>
    <lineage>
        <taxon>Bacteria</taxon>
        <taxon>Pseudomonadati</taxon>
        <taxon>Pseudomonadota</taxon>
        <taxon>Gammaproteobacteria</taxon>
        <taxon>Lysobacterales</taxon>
        <taxon>Lysobacteraceae</taxon>
        <taxon>Xanthomonas</taxon>
    </lineage>
</organism>
<keyword evidence="1" id="KW-1003">Cell membrane</keyword>
<comment type="caution">
    <text evidence="3">The sequence shown here is derived from an EMBL/GenBank/DDBJ whole genome shotgun (WGS) entry which is preliminary data.</text>
</comment>
<dbReference type="SMART" id="SM01234">
    <property type="entry name" value="Haemolytic"/>
    <property type="match status" value="1"/>
</dbReference>
<dbReference type="Pfam" id="PF01809">
    <property type="entry name" value="YidD"/>
    <property type="match status" value="1"/>
</dbReference>
<dbReference type="HAMAP" id="MF_00386">
    <property type="entry name" value="UPF0161_YidD"/>
    <property type="match status" value="1"/>
</dbReference>
<dbReference type="RefSeq" id="WP_167395283.1">
    <property type="nucleotide sequence ID" value="NZ_JAFFQI010000197.1"/>
</dbReference>
<evidence type="ECO:0000313" key="4">
    <source>
        <dbReference type="Proteomes" id="UP001430396"/>
    </source>
</evidence>
<sequence>MQLAYDWQVISRLLIALLRCYKLFISPLLGPRCRFAPSCSEYAMIAIGRFGPLRGCWLAARRLGRCHPFHPGGFDPVPDAPSTAAPPPSSSCRCKGPHP</sequence>
<dbReference type="InterPro" id="IPR002696">
    <property type="entry name" value="Membr_insert_effic_factor_YidD"/>
</dbReference>
<protein>
    <recommendedName>
        <fullName evidence="1">Putative membrane protein insertion efficiency factor</fullName>
    </recommendedName>
</protein>
<evidence type="ECO:0000313" key="3">
    <source>
        <dbReference type="EMBL" id="MCD0267756.1"/>
    </source>
</evidence>
<gene>
    <name evidence="3" type="primary">yidD</name>
    <name evidence="3" type="ORF">JWH11_15230</name>
</gene>